<evidence type="ECO:0000313" key="3">
    <source>
        <dbReference type="Proteomes" id="UP001287286"/>
    </source>
</evidence>
<evidence type="ECO:0000256" key="1">
    <source>
        <dbReference type="SAM" id="MobiDB-lite"/>
    </source>
</evidence>
<proteinExistence type="predicted"/>
<feature type="region of interest" description="Disordered" evidence="1">
    <location>
        <begin position="337"/>
        <end position="404"/>
    </location>
</feature>
<protein>
    <submittedName>
        <fullName evidence="2">Uncharacterized protein</fullName>
    </submittedName>
</protein>
<feature type="region of interest" description="Disordered" evidence="1">
    <location>
        <begin position="40"/>
        <end position="79"/>
    </location>
</feature>
<dbReference type="Proteomes" id="UP001287286">
    <property type="component" value="Unassembled WGS sequence"/>
</dbReference>
<keyword evidence="3" id="KW-1185">Reference proteome</keyword>
<dbReference type="EMBL" id="JAWRVI010000009">
    <property type="protein sequence ID" value="KAK4092216.1"/>
    <property type="molecule type" value="Genomic_DNA"/>
</dbReference>
<name>A0ABR0C792_PURLI</name>
<sequence>MASPWPSVEKTRRGSQRLPISIWRVTMQLQADFVGSRWPVAADSGPRRRVGASQGTCRADNDGQTGGPNGPWQGKSWGSANEAEKYQGGAGVMARIRGWCPVVSSFVCPLTASERHTGRAGSHTGQVRRASGTCHWSFAGPTASISRDWLHLGPTESIRSTPSSPPPFLLQLFPPKTILHLDFGLTRFQILLEPMHADPSTPSSEAMLRSPLFRDAASAADAVPESLAVELTLSKYTARGGMKAPTSRLPGAISTSLLISNPMGTAIRGQASHQLAKCRRHVRTHPSLCAWTPWADNSSQPASFRGVPGPWQLLHGAASMTSLTPRPANRRCRADETIAAPPEPPSPPPPPSGMRSEGVWRSNPRQRTNAMSLPKAFGPPATNPGHSRRPRRTTTSQTGGPAAS</sequence>
<reference evidence="2 3" key="1">
    <citation type="journal article" date="2024" name="Microbiol. Resour. Announc.">
        <title>Genome annotations for the ascomycete fungi Trichoderma harzianum, Trichoderma aggressivum, and Purpureocillium lilacinum.</title>
        <authorList>
            <person name="Beijen E.P.W."/>
            <person name="Ohm R.A."/>
        </authorList>
    </citation>
    <scope>NUCLEOTIDE SEQUENCE [LARGE SCALE GENOMIC DNA]</scope>
    <source>
        <strain evidence="2 3">CBS 150709</strain>
    </source>
</reference>
<organism evidence="2 3">
    <name type="scientific">Purpureocillium lilacinum</name>
    <name type="common">Paecilomyces lilacinus</name>
    <dbReference type="NCBI Taxonomy" id="33203"/>
    <lineage>
        <taxon>Eukaryota</taxon>
        <taxon>Fungi</taxon>
        <taxon>Dikarya</taxon>
        <taxon>Ascomycota</taxon>
        <taxon>Pezizomycotina</taxon>
        <taxon>Sordariomycetes</taxon>
        <taxon>Hypocreomycetidae</taxon>
        <taxon>Hypocreales</taxon>
        <taxon>Ophiocordycipitaceae</taxon>
        <taxon>Purpureocillium</taxon>
    </lineage>
</organism>
<evidence type="ECO:0000313" key="2">
    <source>
        <dbReference type="EMBL" id="KAK4092216.1"/>
    </source>
</evidence>
<feature type="compositionally biased region" description="Pro residues" evidence="1">
    <location>
        <begin position="341"/>
        <end position="352"/>
    </location>
</feature>
<gene>
    <name evidence="2" type="ORF">Purlil1_3469</name>
</gene>
<feature type="compositionally biased region" description="Low complexity" evidence="1">
    <location>
        <begin position="393"/>
        <end position="404"/>
    </location>
</feature>
<comment type="caution">
    <text evidence="2">The sequence shown here is derived from an EMBL/GenBank/DDBJ whole genome shotgun (WGS) entry which is preliminary data.</text>
</comment>
<accession>A0ABR0C792</accession>